<proteinExistence type="predicted"/>
<feature type="region of interest" description="Disordered" evidence="1">
    <location>
        <begin position="63"/>
        <end position="103"/>
    </location>
</feature>
<organism evidence="2 3">
    <name type="scientific">Dendrobium thyrsiflorum</name>
    <name type="common">Pinecone-like raceme dendrobium</name>
    <name type="synonym">Orchid</name>
    <dbReference type="NCBI Taxonomy" id="117978"/>
    <lineage>
        <taxon>Eukaryota</taxon>
        <taxon>Viridiplantae</taxon>
        <taxon>Streptophyta</taxon>
        <taxon>Embryophyta</taxon>
        <taxon>Tracheophyta</taxon>
        <taxon>Spermatophyta</taxon>
        <taxon>Magnoliopsida</taxon>
        <taxon>Liliopsida</taxon>
        <taxon>Asparagales</taxon>
        <taxon>Orchidaceae</taxon>
        <taxon>Epidendroideae</taxon>
        <taxon>Malaxideae</taxon>
        <taxon>Dendrobiinae</taxon>
        <taxon>Dendrobium</taxon>
    </lineage>
</organism>
<evidence type="ECO:0000313" key="2">
    <source>
        <dbReference type="EMBL" id="KAL0910745.1"/>
    </source>
</evidence>
<gene>
    <name evidence="2" type="ORF">M5K25_018829</name>
</gene>
<evidence type="ECO:0000256" key="1">
    <source>
        <dbReference type="SAM" id="MobiDB-lite"/>
    </source>
</evidence>
<feature type="compositionally biased region" description="Low complexity" evidence="1">
    <location>
        <begin position="91"/>
        <end position="103"/>
    </location>
</feature>
<name>A0ABD0UE31_DENTH</name>
<sequence>MIPLWIQVMMILKANWGRSFQVHKNALKSAQDRDDPPIVLDDVLQSRLKQSLALEVSTSARRRGSLPASGGSKRSVGFLPASGRSKRSDGSLPASGGSERSSSSLPHRFLVHRVMISTVKDVEGAIGVESRLVIRRRRKKNLLRTLRELSGAISMAAFSLRSTPFRLARPRILHDRHFHWTISEPRVWPSS</sequence>
<reference evidence="2 3" key="1">
    <citation type="journal article" date="2024" name="Plant Biotechnol. J.">
        <title>Dendrobium thyrsiflorum genome and its molecular insights into genes involved in important horticultural traits.</title>
        <authorList>
            <person name="Chen B."/>
            <person name="Wang J.Y."/>
            <person name="Zheng P.J."/>
            <person name="Li K.L."/>
            <person name="Liang Y.M."/>
            <person name="Chen X.F."/>
            <person name="Zhang C."/>
            <person name="Zhao X."/>
            <person name="He X."/>
            <person name="Zhang G.Q."/>
            <person name="Liu Z.J."/>
            <person name="Xu Q."/>
        </authorList>
    </citation>
    <scope>NUCLEOTIDE SEQUENCE [LARGE SCALE GENOMIC DNA]</scope>
    <source>
        <strain evidence="2">GZMU011</strain>
    </source>
</reference>
<dbReference type="Proteomes" id="UP001552299">
    <property type="component" value="Unassembled WGS sequence"/>
</dbReference>
<dbReference type="EMBL" id="JANQDX010000015">
    <property type="protein sequence ID" value="KAL0910745.1"/>
    <property type="molecule type" value="Genomic_DNA"/>
</dbReference>
<evidence type="ECO:0000313" key="3">
    <source>
        <dbReference type="Proteomes" id="UP001552299"/>
    </source>
</evidence>
<keyword evidence="3" id="KW-1185">Reference proteome</keyword>
<comment type="caution">
    <text evidence="2">The sequence shown here is derived from an EMBL/GenBank/DDBJ whole genome shotgun (WGS) entry which is preliminary data.</text>
</comment>
<dbReference type="AlphaFoldDB" id="A0ABD0UE31"/>
<protein>
    <submittedName>
        <fullName evidence="2">Uncharacterized protein</fullName>
    </submittedName>
</protein>
<accession>A0ABD0UE31</accession>